<evidence type="ECO:0000259" key="4">
    <source>
        <dbReference type="Pfam" id="PF01420"/>
    </source>
</evidence>
<name>A0A930UG33_9GAMM</name>
<dbReference type="InterPro" id="IPR000055">
    <property type="entry name" value="Restrct_endonuc_typeI_TRD"/>
</dbReference>
<evidence type="ECO:0000256" key="3">
    <source>
        <dbReference type="ARBA" id="ARBA00023125"/>
    </source>
</evidence>
<dbReference type="AlphaFoldDB" id="A0A930UG33"/>
<dbReference type="SUPFAM" id="SSF116734">
    <property type="entry name" value="DNA methylase specificity domain"/>
    <property type="match status" value="1"/>
</dbReference>
<keyword evidence="5" id="KW-0540">Nuclease</keyword>
<proteinExistence type="inferred from homology"/>
<evidence type="ECO:0000313" key="5">
    <source>
        <dbReference type="EMBL" id="MBF2735944.1"/>
    </source>
</evidence>
<dbReference type="GO" id="GO:0009307">
    <property type="term" value="P:DNA restriction-modification system"/>
    <property type="evidence" value="ECO:0007669"/>
    <property type="project" value="UniProtKB-KW"/>
</dbReference>
<dbReference type="PANTHER" id="PTHR30408">
    <property type="entry name" value="TYPE-1 RESTRICTION ENZYME ECOKI SPECIFICITY PROTEIN"/>
    <property type="match status" value="1"/>
</dbReference>
<reference evidence="5" key="1">
    <citation type="submission" date="2020-10" db="EMBL/GenBank/DDBJ databases">
        <title>An improved Amphimedon queenslandica hologenome assembly reveals how three proteobacterial symbionts can extend the metabolic phenotypic of their marine sponge host.</title>
        <authorList>
            <person name="Degnan B."/>
            <person name="Degnan S."/>
            <person name="Xiang X."/>
        </authorList>
    </citation>
    <scope>NUCLEOTIDE SEQUENCE</scope>
    <source>
        <strain evidence="5">AqS2</strain>
    </source>
</reference>
<dbReference type="Gene3D" id="3.40.50.150">
    <property type="entry name" value="Vaccinia Virus protein VP39"/>
    <property type="match status" value="1"/>
</dbReference>
<comment type="similarity">
    <text evidence="1">Belongs to the type-I restriction system S methylase family.</text>
</comment>
<evidence type="ECO:0000256" key="2">
    <source>
        <dbReference type="ARBA" id="ARBA00022747"/>
    </source>
</evidence>
<protein>
    <submittedName>
        <fullName evidence="5">Restriction endonuclease subunit S</fullName>
    </submittedName>
</protein>
<comment type="caution">
    <text evidence="5">The sequence shown here is derived from an EMBL/GenBank/DDBJ whole genome shotgun (WGS) entry which is preliminary data.</text>
</comment>
<accession>A0A930UG33</accession>
<dbReference type="InterPro" id="IPR052021">
    <property type="entry name" value="Type-I_RS_S_subunit"/>
</dbReference>
<keyword evidence="5" id="KW-0255">Endonuclease</keyword>
<keyword evidence="5" id="KW-0378">Hydrolase</keyword>
<keyword evidence="3" id="KW-0238">DNA-binding</keyword>
<dbReference type="InterPro" id="IPR044946">
    <property type="entry name" value="Restrct_endonuc_typeI_TRD_sf"/>
</dbReference>
<dbReference type="GO" id="GO:0003677">
    <property type="term" value="F:DNA binding"/>
    <property type="evidence" value="ECO:0007669"/>
    <property type="project" value="UniProtKB-KW"/>
</dbReference>
<organism evidence="5 6">
    <name type="scientific">Candidatus Amphirhobacter heronislandensis</name>
    <dbReference type="NCBI Taxonomy" id="1732024"/>
    <lineage>
        <taxon>Bacteria</taxon>
        <taxon>Pseudomonadati</taxon>
        <taxon>Pseudomonadota</taxon>
        <taxon>Gammaproteobacteria</taxon>
        <taxon>Candidatus Tethybacterales</taxon>
        <taxon>Candidatus Tethybacteraceae</taxon>
        <taxon>Candidatus Amphirhobacter</taxon>
    </lineage>
</organism>
<keyword evidence="6" id="KW-1185">Reference proteome</keyword>
<dbReference type="InterPro" id="IPR029063">
    <property type="entry name" value="SAM-dependent_MTases_sf"/>
</dbReference>
<dbReference type="PANTHER" id="PTHR30408:SF12">
    <property type="entry name" value="TYPE I RESTRICTION ENZYME MJAVIII SPECIFICITY SUBUNIT"/>
    <property type="match status" value="1"/>
</dbReference>
<feature type="domain" description="Type I restriction modification DNA specificity" evidence="4">
    <location>
        <begin position="122"/>
        <end position="253"/>
    </location>
</feature>
<dbReference type="CDD" id="cd17291">
    <property type="entry name" value="RMtype1_S_MgeORF438P-TRD-CR_like"/>
    <property type="match status" value="1"/>
</dbReference>
<evidence type="ECO:0000256" key="1">
    <source>
        <dbReference type="ARBA" id="ARBA00010923"/>
    </source>
</evidence>
<dbReference type="Proteomes" id="UP000604381">
    <property type="component" value="Unassembled WGS sequence"/>
</dbReference>
<sequence>MAVIVPAGLTVSKKHKNMWKHIFDNSRVIFFASLPSDTFAPYTNAATRIILLDQKEKQSTSRFLNVFLGEEPGCISLDEFGYFLGETPGNAKLPEGVDEVNVMELLEQEHFQLSKPWRVSRGVKTLPLGEIATISNGKPLNKRTEGEIPVIAGGKSSPYTHNQHNQEADFFTISKSGSAGYVWWHDHRVWVSDAMAVRSKDESKYLSFYLYLCMKTKQEEIYARKQGTCQPHLYAYHIKDFPIPVLSLSKQKSFVAKAMGLMARSEKARQQAWQAEEQIPELLVETYNP</sequence>
<keyword evidence="2" id="KW-0680">Restriction system</keyword>
<dbReference type="Pfam" id="PF01420">
    <property type="entry name" value="Methylase_S"/>
    <property type="match status" value="1"/>
</dbReference>
<gene>
    <name evidence="5" type="ORF">ISN26_07780</name>
</gene>
<dbReference type="GO" id="GO:0004519">
    <property type="term" value="F:endonuclease activity"/>
    <property type="evidence" value="ECO:0007669"/>
    <property type="project" value="UniProtKB-KW"/>
</dbReference>
<evidence type="ECO:0000313" key="6">
    <source>
        <dbReference type="Proteomes" id="UP000604381"/>
    </source>
</evidence>
<dbReference type="EMBL" id="JADHEI010000058">
    <property type="protein sequence ID" value="MBF2735944.1"/>
    <property type="molecule type" value="Genomic_DNA"/>
</dbReference>
<dbReference type="SUPFAM" id="SSF53335">
    <property type="entry name" value="S-adenosyl-L-methionine-dependent methyltransferases"/>
    <property type="match status" value="1"/>
</dbReference>
<dbReference type="Gene3D" id="3.90.220.20">
    <property type="entry name" value="DNA methylase specificity domains"/>
    <property type="match status" value="1"/>
</dbReference>